<reference evidence="7 8" key="1">
    <citation type="submission" date="2018-12" db="EMBL/GenBank/DDBJ databases">
        <title>Hymenobacter gummosus sp. nov., isolated from a spring.</title>
        <authorList>
            <person name="Nie L."/>
        </authorList>
    </citation>
    <scope>NUCLEOTIDE SEQUENCE [LARGE SCALE GENOMIC DNA]</scope>
    <source>
        <strain evidence="7 8">KCTC 52166</strain>
    </source>
</reference>
<sequence>MKQLLLSLLLAGPGLALAQRPAPAPAPITYTLRGTIGKLNAPAKIYLVRPAIMDSATLKNGVFELKGHTDVPKEMVLILSRNGNLRQHHLWEDAPEARDAIRVFLEPTPVVLTSPDSLRHATVQGGPLTTDHRQLLAALQPIEDQQNALDAAYERAPKEQQQRPEFKQPLLARQQALRAERDQRRAAFIKAHPGSWVSLEVLQKFGSVPQYAEVAPLYEVLSPALKSTPPGQEYARMLQAIKRVAIGAEAPDFTQLDPAGQPVRLSSLRGKYVLIDFWASWCRPCREENPNVVKAYHEFKGRNFDVLGVSLDSEKSREKWLQAIKDDQLPWTQVSDLKGWQNAAAEQYHVLGIPQNFLLDPSGKIIAVNLRGEELRAALARYLQ</sequence>
<evidence type="ECO:0000256" key="5">
    <source>
        <dbReference type="SAM" id="SignalP"/>
    </source>
</evidence>
<dbReference type="EMBL" id="RXOF01000018">
    <property type="protein sequence ID" value="RTQ45916.1"/>
    <property type="molecule type" value="Genomic_DNA"/>
</dbReference>
<evidence type="ECO:0000259" key="6">
    <source>
        <dbReference type="PROSITE" id="PS51352"/>
    </source>
</evidence>
<feature type="chain" id="PRO_5018560755" evidence="5">
    <location>
        <begin position="19"/>
        <end position="384"/>
    </location>
</feature>
<dbReference type="Pfam" id="PF00578">
    <property type="entry name" value="AhpC-TSA"/>
    <property type="match status" value="1"/>
</dbReference>
<dbReference type="SUPFAM" id="SSF52833">
    <property type="entry name" value="Thioredoxin-like"/>
    <property type="match status" value="1"/>
</dbReference>
<dbReference type="Proteomes" id="UP000282184">
    <property type="component" value="Unassembled WGS sequence"/>
</dbReference>
<dbReference type="InterPro" id="IPR050553">
    <property type="entry name" value="Thioredoxin_ResA/DsbE_sf"/>
</dbReference>
<accession>A0A3S0J6J4</accession>
<dbReference type="PANTHER" id="PTHR42852:SF6">
    <property type="entry name" value="THIOL:DISULFIDE INTERCHANGE PROTEIN DSBE"/>
    <property type="match status" value="1"/>
</dbReference>
<dbReference type="InterPro" id="IPR000866">
    <property type="entry name" value="AhpC/TSA"/>
</dbReference>
<evidence type="ECO:0000256" key="1">
    <source>
        <dbReference type="ARBA" id="ARBA00004196"/>
    </source>
</evidence>
<keyword evidence="8" id="KW-1185">Reference proteome</keyword>
<gene>
    <name evidence="7" type="ORF">EJV47_24105</name>
</gene>
<dbReference type="InterPro" id="IPR013766">
    <property type="entry name" value="Thioredoxin_domain"/>
</dbReference>
<keyword evidence="2" id="KW-0201">Cytochrome c-type biogenesis</keyword>
<feature type="signal peptide" evidence="5">
    <location>
        <begin position="1"/>
        <end position="18"/>
    </location>
</feature>
<dbReference type="CDD" id="cd02966">
    <property type="entry name" value="TlpA_like_family"/>
    <property type="match status" value="1"/>
</dbReference>
<dbReference type="GO" id="GO:0016209">
    <property type="term" value="F:antioxidant activity"/>
    <property type="evidence" value="ECO:0007669"/>
    <property type="project" value="InterPro"/>
</dbReference>
<dbReference type="RefSeq" id="WP_126695772.1">
    <property type="nucleotide sequence ID" value="NZ_RXOF01000018.1"/>
</dbReference>
<dbReference type="InterPro" id="IPR025380">
    <property type="entry name" value="DUF4369"/>
</dbReference>
<dbReference type="PROSITE" id="PS51352">
    <property type="entry name" value="THIOREDOXIN_2"/>
    <property type="match status" value="1"/>
</dbReference>
<proteinExistence type="predicted"/>
<comment type="subcellular location">
    <subcellularLocation>
        <location evidence="1">Cell envelope</location>
    </subcellularLocation>
</comment>
<dbReference type="Pfam" id="PF14289">
    <property type="entry name" value="DUF4369"/>
    <property type="match status" value="1"/>
</dbReference>
<keyword evidence="3" id="KW-1015">Disulfide bond</keyword>
<evidence type="ECO:0000313" key="7">
    <source>
        <dbReference type="EMBL" id="RTQ45916.1"/>
    </source>
</evidence>
<organism evidence="7 8">
    <name type="scientific">Hymenobacter gummosus</name>
    <dbReference type="NCBI Taxonomy" id="1776032"/>
    <lineage>
        <taxon>Bacteria</taxon>
        <taxon>Pseudomonadati</taxon>
        <taxon>Bacteroidota</taxon>
        <taxon>Cytophagia</taxon>
        <taxon>Cytophagales</taxon>
        <taxon>Hymenobacteraceae</taxon>
        <taxon>Hymenobacter</taxon>
    </lineage>
</organism>
<evidence type="ECO:0000313" key="8">
    <source>
        <dbReference type="Proteomes" id="UP000282184"/>
    </source>
</evidence>
<dbReference type="GO" id="GO:0030313">
    <property type="term" value="C:cell envelope"/>
    <property type="evidence" value="ECO:0007669"/>
    <property type="project" value="UniProtKB-SubCell"/>
</dbReference>
<dbReference type="InterPro" id="IPR036249">
    <property type="entry name" value="Thioredoxin-like_sf"/>
</dbReference>
<dbReference type="GO" id="GO:0016491">
    <property type="term" value="F:oxidoreductase activity"/>
    <property type="evidence" value="ECO:0007669"/>
    <property type="project" value="InterPro"/>
</dbReference>
<protein>
    <submittedName>
        <fullName evidence="7">AhpC/TSA family protein</fullName>
    </submittedName>
</protein>
<keyword evidence="4" id="KW-0676">Redox-active center</keyword>
<name>A0A3S0J6J4_9BACT</name>
<dbReference type="OrthoDB" id="6399635at2"/>
<keyword evidence="5" id="KW-0732">Signal</keyword>
<dbReference type="AlphaFoldDB" id="A0A3S0J6J4"/>
<feature type="domain" description="Thioredoxin" evidence="6">
    <location>
        <begin position="244"/>
        <end position="384"/>
    </location>
</feature>
<comment type="caution">
    <text evidence="7">The sequence shown here is derived from an EMBL/GenBank/DDBJ whole genome shotgun (WGS) entry which is preliminary data.</text>
</comment>
<dbReference type="Gene3D" id="3.40.30.10">
    <property type="entry name" value="Glutaredoxin"/>
    <property type="match status" value="1"/>
</dbReference>
<evidence type="ECO:0000256" key="4">
    <source>
        <dbReference type="ARBA" id="ARBA00023284"/>
    </source>
</evidence>
<evidence type="ECO:0000256" key="3">
    <source>
        <dbReference type="ARBA" id="ARBA00023157"/>
    </source>
</evidence>
<dbReference type="GO" id="GO:0017004">
    <property type="term" value="P:cytochrome complex assembly"/>
    <property type="evidence" value="ECO:0007669"/>
    <property type="project" value="UniProtKB-KW"/>
</dbReference>
<evidence type="ECO:0000256" key="2">
    <source>
        <dbReference type="ARBA" id="ARBA00022748"/>
    </source>
</evidence>
<dbReference type="PANTHER" id="PTHR42852">
    <property type="entry name" value="THIOL:DISULFIDE INTERCHANGE PROTEIN DSBE"/>
    <property type="match status" value="1"/>
</dbReference>